<dbReference type="AlphaFoldDB" id="A0A1B9F9G0"/>
<dbReference type="EMBL" id="MAGO01000001">
    <property type="protein sequence ID" value="OCC16557.1"/>
    <property type="molecule type" value="Genomic_DNA"/>
</dbReference>
<organism evidence="8 9">
    <name type="scientific">Dissulfuribacter thermophilus</name>
    <dbReference type="NCBI Taxonomy" id="1156395"/>
    <lineage>
        <taxon>Bacteria</taxon>
        <taxon>Pseudomonadati</taxon>
        <taxon>Thermodesulfobacteriota</taxon>
        <taxon>Dissulfuribacteria</taxon>
        <taxon>Dissulfuribacterales</taxon>
        <taxon>Dissulfuribacteraceae</taxon>
        <taxon>Dissulfuribacter</taxon>
    </lineage>
</organism>
<dbReference type="SUPFAM" id="SSF56935">
    <property type="entry name" value="Porins"/>
    <property type="match status" value="1"/>
</dbReference>
<protein>
    <recommendedName>
        <fullName evidence="10">TonB-dependent receptor</fullName>
    </recommendedName>
</protein>
<keyword evidence="6" id="KW-0472">Membrane</keyword>
<keyword evidence="4" id="KW-0812">Transmembrane</keyword>
<evidence type="ECO:0000256" key="1">
    <source>
        <dbReference type="ARBA" id="ARBA00004571"/>
    </source>
</evidence>
<keyword evidence="5" id="KW-0732">Signal</keyword>
<keyword evidence="9" id="KW-1185">Reference proteome</keyword>
<dbReference type="STRING" id="1156395.DBT_0374"/>
<dbReference type="GO" id="GO:0015344">
    <property type="term" value="F:siderophore uptake transmembrane transporter activity"/>
    <property type="evidence" value="ECO:0007669"/>
    <property type="project" value="TreeGrafter"/>
</dbReference>
<reference evidence="8 9" key="1">
    <citation type="submission" date="2016-06" db="EMBL/GenBank/DDBJ databases">
        <title>Respiratory ammonification of nitrate coupled to the oxidation of elemental sulfur in deep-sea autotrophic thermophilic bacteria.</title>
        <authorList>
            <person name="Slobodkina G.B."/>
            <person name="Mardanov A.V."/>
            <person name="Ravin N.V."/>
            <person name="Frolova A.A."/>
            <person name="Viryasiv M.B."/>
            <person name="Chernyh N.A."/>
            <person name="Bonch-Osmolovskaya E.A."/>
            <person name="Slobodkin A.I."/>
        </authorList>
    </citation>
    <scope>NUCLEOTIDE SEQUENCE [LARGE SCALE GENOMIC DNA]</scope>
    <source>
        <strain evidence="8 9">S69</strain>
    </source>
</reference>
<name>A0A1B9F9G0_9BACT</name>
<dbReference type="PANTHER" id="PTHR30069:SF29">
    <property type="entry name" value="HEMOGLOBIN AND HEMOGLOBIN-HAPTOGLOBIN-BINDING PROTEIN 1-RELATED"/>
    <property type="match status" value="1"/>
</dbReference>
<proteinExistence type="predicted"/>
<evidence type="ECO:0000256" key="3">
    <source>
        <dbReference type="ARBA" id="ARBA00022452"/>
    </source>
</evidence>
<keyword evidence="3" id="KW-1134">Transmembrane beta strand</keyword>
<dbReference type="Gene3D" id="2.40.170.20">
    <property type="entry name" value="TonB-dependent receptor, beta-barrel domain"/>
    <property type="match status" value="1"/>
</dbReference>
<keyword evidence="2" id="KW-0813">Transport</keyword>
<gene>
    <name evidence="8" type="ORF">DBT_0374</name>
</gene>
<evidence type="ECO:0000256" key="2">
    <source>
        <dbReference type="ARBA" id="ARBA00022448"/>
    </source>
</evidence>
<comment type="caution">
    <text evidence="8">The sequence shown here is derived from an EMBL/GenBank/DDBJ whole genome shotgun (WGS) entry which is preliminary data.</text>
</comment>
<evidence type="ECO:0000256" key="6">
    <source>
        <dbReference type="ARBA" id="ARBA00023136"/>
    </source>
</evidence>
<evidence type="ECO:0000256" key="4">
    <source>
        <dbReference type="ARBA" id="ARBA00022692"/>
    </source>
</evidence>
<evidence type="ECO:0008006" key="10">
    <source>
        <dbReference type="Google" id="ProtNLM"/>
    </source>
</evidence>
<dbReference type="GO" id="GO:0009279">
    <property type="term" value="C:cell outer membrane"/>
    <property type="evidence" value="ECO:0007669"/>
    <property type="project" value="UniProtKB-SubCell"/>
</dbReference>
<evidence type="ECO:0000256" key="7">
    <source>
        <dbReference type="ARBA" id="ARBA00023237"/>
    </source>
</evidence>
<accession>A0A1B9F9G0</accession>
<dbReference type="Proteomes" id="UP000093080">
    <property type="component" value="Unassembled WGS sequence"/>
</dbReference>
<dbReference type="InterPro" id="IPR036942">
    <property type="entry name" value="Beta-barrel_TonB_sf"/>
</dbReference>
<keyword evidence="7" id="KW-0998">Cell outer membrane</keyword>
<evidence type="ECO:0000256" key="5">
    <source>
        <dbReference type="ARBA" id="ARBA00022729"/>
    </source>
</evidence>
<dbReference type="GO" id="GO:0044718">
    <property type="term" value="P:siderophore transmembrane transport"/>
    <property type="evidence" value="ECO:0007669"/>
    <property type="project" value="TreeGrafter"/>
</dbReference>
<evidence type="ECO:0000313" key="8">
    <source>
        <dbReference type="EMBL" id="OCC16557.1"/>
    </source>
</evidence>
<dbReference type="InterPro" id="IPR039426">
    <property type="entry name" value="TonB-dep_rcpt-like"/>
</dbReference>
<dbReference type="PANTHER" id="PTHR30069">
    <property type="entry name" value="TONB-DEPENDENT OUTER MEMBRANE RECEPTOR"/>
    <property type="match status" value="1"/>
</dbReference>
<evidence type="ECO:0000313" key="9">
    <source>
        <dbReference type="Proteomes" id="UP000093080"/>
    </source>
</evidence>
<comment type="subcellular location">
    <subcellularLocation>
        <location evidence="1">Cell outer membrane</location>
        <topology evidence="1">Multi-pass membrane protein</topology>
    </subcellularLocation>
</comment>
<sequence>MEVTELFLERTHFYNLPVDVQDIDRIELIKDVFSIENGYFYAQGIINIITKHPEKLSKNFISALVGSHQLRKGSFSTGGHIKDGLYVKMFGGYRVIDELHKDRQNNRKQFVTFESEKYLASGKLFLKGSIEKAKVNFVQEYGERLSLKDLEWEIPLRYEVSVDDLLFKYFLINYKYPLFDCSLYYQGHSGNFVHKTAALTTGEFSSNLFKFTLRKRFFVGKHNILSGSEFRHSHAWFKSQGSYERDELILFLEDEILLNENLMLKLAMGHRSTTYEDTQLPYMAYLTYTLKERGIKLQAGTTKTYNVVPLIYKYFTIETEGYLPYVAMIPSKELGPVKIYSHSLSFEKSWQRFSLSVNLSYNKLFDILGAKSVAFGFFPKPFYKFTLENKYDVTTNVISTNLNYRLRNSDFFLTHVYQNKIDGHTFDKRDLELPHHTILAGVMFNGKLYKGSLTLEYISGLDSLTTKIRDEFFVNASLSRSLFNDKMKFSITVNNLFNKSSGTPFRESNFGREAFFSIKYNF</sequence>